<evidence type="ECO:0000256" key="3">
    <source>
        <dbReference type="ARBA" id="ARBA00023004"/>
    </source>
</evidence>
<dbReference type="PANTHER" id="PTHR43687">
    <property type="entry name" value="ADENYLYLSULFATE REDUCTASE, BETA SUBUNIT"/>
    <property type="match status" value="1"/>
</dbReference>
<keyword evidence="4" id="KW-0411">Iron-sulfur</keyword>
<keyword evidence="3" id="KW-0408">Iron</keyword>
<dbReference type="GO" id="GO:0051539">
    <property type="term" value="F:4 iron, 4 sulfur cluster binding"/>
    <property type="evidence" value="ECO:0007669"/>
    <property type="project" value="UniProtKB-KW"/>
</dbReference>
<dbReference type="Pfam" id="PF13237">
    <property type="entry name" value="Fer4_10"/>
    <property type="match status" value="1"/>
</dbReference>
<keyword evidence="2" id="KW-0479">Metal-binding</keyword>
<evidence type="ECO:0000256" key="1">
    <source>
        <dbReference type="ARBA" id="ARBA00022485"/>
    </source>
</evidence>
<evidence type="ECO:0000313" key="6">
    <source>
        <dbReference type="EMBL" id="HGE66218.1"/>
    </source>
</evidence>
<dbReference type="InterPro" id="IPR017896">
    <property type="entry name" value="4Fe4S_Fe-S-bd"/>
</dbReference>
<protein>
    <submittedName>
        <fullName evidence="7">4Fe-4S dicluster domain-containing protein</fullName>
    </submittedName>
</protein>
<dbReference type="InterPro" id="IPR017900">
    <property type="entry name" value="4Fe4S_Fe_S_CS"/>
</dbReference>
<organism evidence="7">
    <name type="scientific">Geoglobus ahangari</name>
    <dbReference type="NCBI Taxonomy" id="113653"/>
    <lineage>
        <taxon>Archaea</taxon>
        <taxon>Methanobacteriati</taxon>
        <taxon>Methanobacteriota</taxon>
        <taxon>Archaeoglobi</taxon>
        <taxon>Archaeoglobales</taxon>
        <taxon>Archaeoglobaceae</taxon>
        <taxon>Geoglobus</taxon>
    </lineage>
</organism>
<feature type="domain" description="4Fe-4S ferredoxin-type" evidence="5">
    <location>
        <begin position="2"/>
        <end position="31"/>
    </location>
</feature>
<sequence>MVNITVDKEKCSGCGECISVCPSGVYDFDDNGKSEPVNADECSECCSCVEVCPEGAITVDVCE</sequence>
<dbReference type="PROSITE" id="PS51379">
    <property type="entry name" value="4FE4S_FER_2"/>
    <property type="match status" value="2"/>
</dbReference>
<evidence type="ECO:0000259" key="5">
    <source>
        <dbReference type="PROSITE" id="PS51379"/>
    </source>
</evidence>
<dbReference type="PROSITE" id="PS00198">
    <property type="entry name" value="4FE4S_FER_1"/>
    <property type="match status" value="1"/>
</dbReference>
<dbReference type="SUPFAM" id="SSF54862">
    <property type="entry name" value="4Fe-4S ferredoxins"/>
    <property type="match status" value="1"/>
</dbReference>
<dbReference type="EMBL" id="DTAK01000046">
    <property type="protein sequence ID" value="HGU59746.1"/>
    <property type="molecule type" value="Genomic_DNA"/>
</dbReference>
<reference evidence="7" key="1">
    <citation type="journal article" date="2020" name="mSystems">
        <title>Genome- and Community-Level Interaction Insights into Carbon Utilization and Element Cycling Functions of Hydrothermarchaeota in Hydrothermal Sediment.</title>
        <authorList>
            <person name="Zhou Z."/>
            <person name="Liu Y."/>
            <person name="Xu W."/>
            <person name="Pan J."/>
            <person name="Luo Z.H."/>
            <person name="Li M."/>
        </authorList>
    </citation>
    <scope>NUCLEOTIDE SEQUENCE [LARGE SCALE GENOMIC DNA]</scope>
    <source>
        <strain evidence="8">SpSt-10</strain>
        <strain evidence="7">SpSt-62</strain>
        <strain evidence="6">SpSt-97</strain>
    </source>
</reference>
<dbReference type="AlphaFoldDB" id="A0A7C4S6T6"/>
<dbReference type="GO" id="GO:0046872">
    <property type="term" value="F:metal ion binding"/>
    <property type="evidence" value="ECO:0007669"/>
    <property type="project" value="UniProtKB-KW"/>
</dbReference>
<dbReference type="GO" id="GO:0016491">
    <property type="term" value="F:oxidoreductase activity"/>
    <property type="evidence" value="ECO:0007669"/>
    <property type="project" value="UniProtKB-ARBA"/>
</dbReference>
<dbReference type="EMBL" id="DRUC01000037">
    <property type="protein sequence ID" value="HHF48021.1"/>
    <property type="molecule type" value="Genomic_DNA"/>
</dbReference>
<keyword evidence="1" id="KW-0004">4Fe-4S</keyword>
<dbReference type="Gene3D" id="3.30.70.20">
    <property type="match status" value="1"/>
</dbReference>
<dbReference type="PANTHER" id="PTHR43687:SF1">
    <property type="entry name" value="FERREDOXIN III"/>
    <property type="match status" value="1"/>
</dbReference>
<evidence type="ECO:0000256" key="4">
    <source>
        <dbReference type="ARBA" id="ARBA00023014"/>
    </source>
</evidence>
<evidence type="ECO:0000256" key="2">
    <source>
        <dbReference type="ARBA" id="ARBA00022723"/>
    </source>
</evidence>
<evidence type="ECO:0000313" key="7">
    <source>
        <dbReference type="EMBL" id="HGU59746.1"/>
    </source>
</evidence>
<proteinExistence type="predicted"/>
<gene>
    <name evidence="8" type="ORF">ENL48_02135</name>
    <name evidence="7" type="ORF">ENT89_06320</name>
    <name evidence="6" type="ORF">ENX77_03710</name>
</gene>
<comment type="caution">
    <text evidence="7">The sequence shown here is derived from an EMBL/GenBank/DDBJ whole genome shotgun (WGS) entry which is preliminary data.</text>
</comment>
<dbReference type="InterPro" id="IPR050572">
    <property type="entry name" value="Fe-S_Ferredoxin"/>
</dbReference>
<name>A0A7C4S6T6_9EURY</name>
<feature type="domain" description="4Fe-4S ferredoxin-type" evidence="5">
    <location>
        <begin position="33"/>
        <end position="62"/>
    </location>
</feature>
<dbReference type="EMBL" id="DTPI01000024">
    <property type="protein sequence ID" value="HGE66218.1"/>
    <property type="molecule type" value="Genomic_DNA"/>
</dbReference>
<evidence type="ECO:0000313" key="8">
    <source>
        <dbReference type="EMBL" id="HHF48021.1"/>
    </source>
</evidence>
<accession>A0A7C4S6T6</accession>